<dbReference type="EMBL" id="JAHHUM010001519">
    <property type="protein sequence ID" value="KAK5610888.1"/>
    <property type="molecule type" value="Genomic_DNA"/>
</dbReference>
<feature type="compositionally biased region" description="Low complexity" evidence="1">
    <location>
        <begin position="73"/>
        <end position="89"/>
    </location>
</feature>
<dbReference type="AlphaFoldDB" id="A0AAV9RPH1"/>
<organism evidence="2 3">
    <name type="scientific">Crenichthys baileyi</name>
    <name type="common">White River springfish</name>
    <dbReference type="NCBI Taxonomy" id="28760"/>
    <lineage>
        <taxon>Eukaryota</taxon>
        <taxon>Metazoa</taxon>
        <taxon>Chordata</taxon>
        <taxon>Craniata</taxon>
        <taxon>Vertebrata</taxon>
        <taxon>Euteleostomi</taxon>
        <taxon>Actinopterygii</taxon>
        <taxon>Neopterygii</taxon>
        <taxon>Teleostei</taxon>
        <taxon>Neoteleostei</taxon>
        <taxon>Acanthomorphata</taxon>
        <taxon>Ovalentaria</taxon>
        <taxon>Atherinomorphae</taxon>
        <taxon>Cyprinodontiformes</taxon>
        <taxon>Goodeidae</taxon>
        <taxon>Crenichthys</taxon>
    </lineage>
</organism>
<accession>A0AAV9RPH1</accession>
<feature type="region of interest" description="Disordered" evidence="1">
    <location>
        <begin position="1"/>
        <end position="22"/>
    </location>
</feature>
<proteinExistence type="predicted"/>
<feature type="compositionally biased region" description="Polar residues" evidence="1">
    <location>
        <begin position="1"/>
        <end position="11"/>
    </location>
</feature>
<name>A0AAV9RPH1_9TELE</name>
<feature type="compositionally biased region" description="Polar residues" evidence="1">
    <location>
        <begin position="36"/>
        <end position="48"/>
    </location>
</feature>
<gene>
    <name evidence="2" type="ORF">CRENBAI_024858</name>
</gene>
<protein>
    <submittedName>
        <fullName evidence="2">Uncharacterized protein</fullName>
    </submittedName>
</protein>
<evidence type="ECO:0000313" key="2">
    <source>
        <dbReference type="EMBL" id="KAK5610888.1"/>
    </source>
</evidence>
<comment type="caution">
    <text evidence="2">The sequence shown here is derived from an EMBL/GenBank/DDBJ whole genome shotgun (WGS) entry which is preliminary data.</text>
</comment>
<sequence length="113" mass="12609">MPIQPRTYSSTNPPPSRLESSLLKYSPGQYSRFLQSNNSAMNGVSSNVHPPESDPVMGPVQTERDEVDSEPETNTTQNKQQFTSSTSSSRPRSRLQAYSPFMKLMGNTLRDNP</sequence>
<feature type="region of interest" description="Disordered" evidence="1">
    <location>
        <begin position="36"/>
        <end position="113"/>
    </location>
</feature>
<dbReference type="Proteomes" id="UP001311232">
    <property type="component" value="Unassembled WGS sequence"/>
</dbReference>
<evidence type="ECO:0000313" key="3">
    <source>
        <dbReference type="Proteomes" id="UP001311232"/>
    </source>
</evidence>
<evidence type="ECO:0000256" key="1">
    <source>
        <dbReference type="SAM" id="MobiDB-lite"/>
    </source>
</evidence>
<reference evidence="2 3" key="1">
    <citation type="submission" date="2021-06" db="EMBL/GenBank/DDBJ databases">
        <authorList>
            <person name="Palmer J.M."/>
        </authorList>
    </citation>
    <scope>NUCLEOTIDE SEQUENCE [LARGE SCALE GENOMIC DNA]</scope>
    <source>
        <strain evidence="2 3">MEX-2019</strain>
        <tissue evidence="2">Muscle</tissue>
    </source>
</reference>
<keyword evidence="3" id="KW-1185">Reference proteome</keyword>